<protein>
    <submittedName>
        <fullName evidence="5">Peptidase M20</fullName>
    </submittedName>
</protein>
<evidence type="ECO:0000256" key="3">
    <source>
        <dbReference type="ARBA" id="ARBA00022801"/>
    </source>
</evidence>
<keyword evidence="6" id="KW-1185">Reference proteome</keyword>
<keyword evidence="1" id="KW-0645">Protease</keyword>
<dbReference type="Gene3D" id="3.40.630.10">
    <property type="entry name" value="Zn peptidases"/>
    <property type="match status" value="1"/>
</dbReference>
<dbReference type="RefSeq" id="WP_244407642.1">
    <property type="nucleotide sequence ID" value="NZ_AP025637.1"/>
</dbReference>
<dbReference type="InterPro" id="IPR002933">
    <property type="entry name" value="Peptidase_M20"/>
</dbReference>
<reference evidence="5 6" key="1">
    <citation type="journal article" date="2016" name="Microbes Environ.">
        <title>Phylogenetically diverse aerobic anoxygenic phototrophic bacteria isolated from epilithic biofilms in Tama river, Japan.</title>
        <authorList>
            <person name="Hirose S."/>
            <person name="Matsuura K."/>
            <person name="Haruta S."/>
        </authorList>
    </citation>
    <scope>NUCLEOTIDE SEQUENCE [LARGE SCALE GENOMIC DNA]</scope>
    <source>
        <strain evidence="5 6">S08</strain>
    </source>
</reference>
<dbReference type="Pfam" id="PF07687">
    <property type="entry name" value="M20_dimer"/>
    <property type="match status" value="1"/>
</dbReference>
<evidence type="ECO:0000256" key="2">
    <source>
        <dbReference type="ARBA" id="ARBA00022723"/>
    </source>
</evidence>
<organism evidence="5 6">
    <name type="scientific">Roseomonas fluvialis</name>
    <dbReference type="NCBI Taxonomy" id="1750527"/>
    <lineage>
        <taxon>Bacteria</taxon>
        <taxon>Pseudomonadati</taxon>
        <taxon>Pseudomonadota</taxon>
        <taxon>Alphaproteobacteria</taxon>
        <taxon>Acetobacterales</taxon>
        <taxon>Roseomonadaceae</taxon>
        <taxon>Roseomonas</taxon>
    </lineage>
</organism>
<dbReference type="InterPro" id="IPR051458">
    <property type="entry name" value="Cyt/Met_Dipeptidase"/>
</dbReference>
<dbReference type="InterPro" id="IPR011650">
    <property type="entry name" value="Peptidase_M20_dimer"/>
</dbReference>
<dbReference type="PANTHER" id="PTHR43270">
    <property type="entry name" value="BETA-ALA-HIS DIPEPTIDASE"/>
    <property type="match status" value="1"/>
</dbReference>
<name>A0ABM7Y641_9PROT</name>
<evidence type="ECO:0000313" key="6">
    <source>
        <dbReference type="Proteomes" id="UP000831327"/>
    </source>
</evidence>
<dbReference type="Proteomes" id="UP000831327">
    <property type="component" value="Chromosome"/>
</dbReference>
<feature type="domain" description="Peptidase M20 dimerisation" evidence="4">
    <location>
        <begin position="196"/>
        <end position="350"/>
    </location>
</feature>
<dbReference type="SUPFAM" id="SSF53187">
    <property type="entry name" value="Zn-dependent exopeptidases"/>
    <property type="match status" value="1"/>
</dbReference>
<proteinExistence type="predicted"/>
<evidence type="ECO:0000313" key="5">
    <source>
        <dbReference type="EMBL" id="BDG73414.1"/>
    </source>
</evidence>
<dbReference type="Pfam" id="PF01546">
    <property type="entry name" value="Peptidase_M20"/>
    <property type="match status" value="1"/>
</dbReference>
<keyword evidence="3" id="KW-0378">Hydrolase</keyword>
<sequence>MSDVVAERLVARKDEILERLMALLRLPSVSTDPAYAAGMKATRDFLMARLTEGGVQDVRLLDGGGHPAITGVWNGAPGKPTLLIYGHYDVQPPDPLDLWHSPPFEPTIRDGRIYARGASDVKGSTLIAIETVIEFIKAGGCPVNIRFFLEGEEEIGSPSLGAIIDRFPDALVGDAMISADGGRASTTLPTISVGSRGLTALRFTLRTAAKDMHSGRYGGAVRNANHELARLVASLHDADGRIAVPGFMELMPPVSARDAADAAALPVDEAAFYGEIGAAPYGDAGFSVRERITLLPTIEVNGMWGGYIGAGSKTVLPCEAHAKLTIRLGPGIDPLRAQAVVRDHLLATAAPGTTLTFEDAGAGTPAFTLREGHPLLEAAETVIRRTRNRAPVRARAGGTIPITAIFKERLALDTITFGFAMPDEDVHAPNEFFRLASLEEGLRSWPLLLTELGKVSPQTLRAG</sequence>
<accession>A0ABM7Y641</accession>
<dbReference type="Gene3D" id="3.30.70.360">
    <property type="match status" value="1"/>
</dbReference>
<gene>
    <name evidence="5" type="ORF">Rmf_33430</name>
</gene>
<dbReference type="EMBL" id="AP025637">
    <property type="protein sequence ID" value="BDG73414.1"/>
    <property type="molecule type" value="Genomic_DNA"/>
</dbReference>
<dbReference type="PANTHER" id="PTHR43270:SF12">
    <property type="entry name" value="SUCCINYL-DIAMINOPIMELATE DESUCCINYLASE"/>
    <property type="match status" value="1"/>
</dbReference>
<evidence type="ECO:0000259" key="4">
    <source>
        <dbReference type="Pfam" id="PF07687"/>
    </source>
</evidence>
<keyword evidence="2" id="KW-0479">Metal-binding</keyword>
<dbReference type="NCBIfam" id="NF006579">
    <property type="entry name" value="PRK09104.1"/>
    <property type="match status" value="1"/>
</dbReference>
<evidence type="ECO:0000256" key="1">
    <source>
        <dbReference type="ARBA" id="ARBA00022670"/>
    </source>
</evidence>